<sequence length="58" mass="6721">MSKIFLQKISEQMLPVLLEGTQIIFFNNHLRFTKTKLIISGKIIFPGLHRVTPNQNII</sequence>
<reference evidence="1" key="1">
    <citation type="submission" date="2013-07" db="EMBL/GenBank/DDBJ databases">
        <title>The genome of an arbuscular mycorrhizal fungus provides insights into the evolution of the oldest plant symbiosis.</title>
        <authorList>
            <consortium name="DOE Joint Genome Institute"/>
            <person name="Tisserant E."/>
            <person name="Malbreil M."/>
            <person name="Kuo A."/>
            <person name="Kohler A."/>
            <person name="Symeonidi A."/>
            <person name="Balestrini R."/>
            <person name="Charron P."/>
            <person name="Duensing N."/>
            <person name="Frei-dit-Frey N."/>
            <person name="Gianinazzi-Pearson V."/>
            <person name="Gilbert B."/>
            <person name="Handa Y."/>
            <person name="Hijri M."/>
            <person name="Kaul R."/>
            <person name="Kawaguchi M."/>
            <person name="Krajinski F."/>
            <person name="Lammers P."/>
            <person name="Lapierre D."/>
            <person name="Masclaux F.G."/>
            <person name="Murat C."/>
            <person name="Morin E."/>
            <person name="Ndikumana S."/>
            <person name="Pagni M."/>
            <person name="Petitpierre D."/>
            <person name="Requena N."/>
            <person name="Rosikiewicz P."/>
            <person name="Riley R."/>
            <person name="Saito K."/>
            <person name="San Clemente H."/>
            <person name="Shapiro H."/>
            <person name="van Tuinen D."/>
            <person name="Becard G."/>
            <person name="Bonfante P."/>
            <person name="Paszkowski U."/>
            <person name="Shachar-Hill Y."/>
            <person name="Young J.P."/>
            <person name="Sanders I.R."/>
            <person name="Henrissat B."/>
            <person name="Rensing S.A."/>
            <person name="Grigoriev I.V."/>
            <person name="Corradi N."/>
            <person name="Roux C."/>
            <person name="Martin F."/>
        </authorList>
    </citation>
    <scope>NUCLEOTIDE SEQUENCE</scope>
    <source>
        <strain evidence="1">DAOM 197198</strain>
    </source>
</reference>
<proteinExistence type="predicted"/>
<dbReference type="HOGENOM" id="CLU_2980221_0_0_1"/>
<protein>
    <submittedName>
        <fullName evidence="1">Uncharacterized protein</fullName>
    </submittedName>
</protein>
<organism evidence="1">
    <name type="scientific">Rhizophagus irregularis (strain DAOM 181602 / DAOM 197198 / MUCL 43194)</name>
    <name type="common">Arbuscular mycorrhizal fungus</name>
    <name type="synonym">Glomus intraradices</name>
    <dbReference type="NCBI Taxonomy" id="747089"/>
    <lineage>
        <taxon>Eukaryota</taxon>
        <taxon>Fungi</taxon>
        <taxon>Fungi incertae sedis</taxon>
        <taxon>Mucoromycota</taxon>
        <taxon>Glomeromycotina</taxon>
        <taxon>Glomeromycetes</taxon>
        <taxon>Glomerales</taxon>
        <taxon>Glomeraceae</taxon>
        <taxon>Rhizophagus</taxon>
    </lineage>
</organism>
<gene>
    <name evidence="1" type="ORF">GLOINDRAFT_22806</name>
</gene>
<name>U9U7N5_RHIID</name>
<evidence type="ECO:0000313" key="1">
    <source>
        <dbReference type="EMBL" id="ESA16439.1"/>
    </source>
</evidence>
<dbReference type="EMBL" id="KI281049">
    <property type="protein sequence ID" value="ESA16439.1"/>
    <property type="molecule type" value="Genomic_DNA"/>
</dbReference>
<dbReference type="AlphaFoldDB" id="U9U7N5"/>
<accession>U9U7N5</accession>